<protein>
    <submittedName>
        <fullName evidence="2">Uncharacterized protein</fullName>
    </submittedName>
</protein>
<feature type="region of interest" description="Disordered" evidence="1">
    <location>
        <begin position="1"/>
        <end position="27"/>
    </location>
</feature>
<evidence type="ECO:0000313" key="2">
    <source>
        <dbReference type="EMBL" id="PYI19819.1"/>
    </source>
</evidence>
<dbReference type="AlphaFoldDB" id="A0A2V5H6J4"/>
<reference evidence="2 3" key="1">
    <citation type="submission" date="2018-02" db="EMBL/GenBank/DDBJ databases">
        <title>The genomes of Aspergillus section Nigri reveals drivers in fungal speciation.</title>
        <authorList>
            <consortium name="DOE Joint Genome Institute"/>
            <person name="Vesth T.C."/>
            <person name="Nybo J."/>
            <person name="Theobald S."/>
            <person name="Brandl J."/>
            <person name="Frisvad J.C."/>
            <person name="Nielsen K.F."/>
            <person name="Lyhne E.K."/>
            <person name="Kogle M.E."/>
            <person name="Kuo A."/>
            <person name="Riley R."/>
            <person name="Clum A."/>
            <person name="Nolan M."/>
            <person name="Lipzen A."/>
            <person name="Salamov A."/>
            <person name="Henrissat B."/>
            <person name="Wiebenga A."/>
            <person name="De vries R.P."/>
            <person name="Grigoriev I.V."/>
            <person name="Mortensen U.H."/>
            <person name="Andersen M.R."/>
            <person name="Baker S.E."/>
        </authorList>
    </citation>
    <scope>NUCLEOTIDE SEQUENCE [LARGE SCALE GENOMIC DNA]</scope>
    <source>
        <strain evidence="2 3">CBS 115571</strain>
    </source>
</reference>
<feature type="compositionally biased region" description="Polar residues" evidence="1">
    <location>
        <begin position="68"/>
        <end position="77"/>
    </location>
</feature>
<feature type="region of interest" description="Disordered" evidence="1">
    <location>
        <begin position="49"/>
        <end position="104"/>
    </location>
</feature>
<dbReference type="Proteomes" id="UP000249829">
    <property type="component" value="Unassembled WGS sequence"/>
</dbReference>
<organism evidence="2 3">
    <name type="scientific">Aspergillus violaceofuscus (strain CBS 115571)</name>
    <dbReference type="NCBI Taxonomy" id="1450538"/>
    <lineage>
        <taxon>Eukaryota</taxon>
        <taxon>Fungi</taxon>
        <taxon>Dikarya</taxon>
        <taxon>Ascomycota</taxon>
        <taxon>Pezizomycotina</taxon>
        <taxon>Eurotiomycetes</taxon>
        <taxon>Eurotiomycetidae</taxon>
        <taxon>Eurotiales</taxon>
        <taxon>Aspergillaceae</taxon>
        <taxon>Aspergillus</taxon>
    </lineage>
</organism>
<evidence type="ECO:0000256" key="1">
    <source>
        <dbReference type="SAM" id="MobiDB-lite"/>
    </source>
</evidence>
<name>A0A2V5H6J4_ASPV1</name>
<evidence type="ECO:0000313" key="3">
    <source>
        <dbReference type="Proteomes" id="UP000249829"/>
    </source>
</evidence>
<keyword evidence="3" id="KW-1185">Reference proteome</keyword>
<accession>A0A2V5H6J4</accession>
<sequence>MTIDDVNLPHPLPLRQSPRHPDRHISTLAHPTGCIIPIQGLSLKLPRTTRMLGPARVDERTHHHHRSNPQQHPSTSPAVEMPRIRQDARSPHLLCNKSASDPAT</sequence>
<dbReference type="EMBL" id="KZ825130">
    <property type="protein sequence ID" value="PYI19819.1"/>
    <property type="molecule type" value="Genomic_DNA"/>
</dbReference>
<gene>
    <name evidence="2" type="ORF">BO99DRAFT_402298</name>
</gene>
<proteinExistence type="predicted"/>